<dbReference type="AlphaFoldDB" id="A0A5C3L1I8"/>
<dbReference type="InterPro" id="IPR046521">
    <property type="entry name" value="DUF6698"/>
</dbReference>
<name>A0A5C3L1I8_COPMA</name>
<keyword evidence="2" id="KW-1185">Reference proteome</keyword>
<gene>
    <name evidence="1" type="ORF">FA15DRAFT_589300</name>
</gene>
<accession>A0A5C3L1I8</accession>
<sequence>RAGTDPLTLRGRHFMRTVHPFCNIRNVIQDGLARSMLIQTGQLLESSLNPKEKSEHEIYKAMVKLMPDLEERLLSQSQEHESFCADLIAKGASNARADDTKTIKSNVMDWVTPNGEPLSPPLGNNVPKNLHGYLHHWTGKLLAPAGFDWDNAAQQEALRSGACIIEGNYWPLFVYEDYKYNADKPWKGLFRSRILVKGFKHIFTSPTSVEKSARTATRSSNAENHQMTEVTKSSVAYVATQIRFGISSHPTFSQREVLFDSETFYESVMEILNRPSEHWEVARLLKWWNR</sequence>
<dbReference type="Pfam" id="PF20414">
    <property type="entry name" value="DUF6698"/>
    <property type="match status" value="1"/>
</dbReference>
<feature type="non-terminal residue" evidence="1">
    <location>
        <position position="1"/>
    </location>
</feature>
<evidence type="ECO:0000313" key="2">
    <source>
        <dbReference type="Proteomes" id="UP000307440"/>
    </source>
</evidence>
<dbReference type="STRING" id="230819.A0A5C3L1I8"/>
<organism evidence="1 2">
    <name type="scientific">Coprinopsis marcescibilis</name>
    <name type="common">Agaric fungus</name>
    <name type="synonym">Psathyrella marcescibilis</name>
    <dbReference type="NCBI Taxonomy" id="230819"/>
    <lineage>
        <taxon>Eukaryota</taxon>
        <taxon>Fungi</taxon>
        <taxon>Dikarya</taxon>
        <taxon>Basidiomycota</taxon>
        <taxon>Agaricomycotina</taxon>
        <taxon>Agaricomycetes</taxon>
        <taxon>Agaricomycetidae</taxon>
        <taxon>Agaricales</taxon>
        <taxon>Agaricineae</taxon>
        <taxon>Psathyrellaceae</taxon>
        <taxon>Coprinopsis</taxon>
    </lineage>
</organism>
<proteinExistence type="predicted"/>
<dbReference type="OrthoDB" id="3160134at2759"/>
<dbReference type="EMBL" id="ML210180">
    <property type="protein sequence ID" value="TFK25963.1"/>
    <property type="molecule type" value="Genomic_DNA"/>
</dbReference>
<reference evidence="1 2" key="1">
    <citation type="journal article" date="2019" name="Nat. Ecol. Evol.">
        <title>Megaphylogeny resolves global patterns of mushroom evolution.</title>
        <authorList>
            <person name="Varga T."/>
            <person name="Krizsan K."/>
            <person name="Foldi C."/>
            <person name="Dima B."/>
            <person name="Sanchez-Garcia M."/>
            <person name="Sanchez-Ramirez S."/>
            <person name="Szollosi G.J."/>
            <person name="Szarkandi J.G."/>
            <person name="Papp V."/>
            <person name="Albert L."/>
            <person name="Andreopoulos W."/>
            <person name="Angelini C."/>
            <person name="Antonin V."/>
            <person name="Barry K.W."/>
            <person name="Bougher N.L."/>
            <person name="Buchanan P."/>
            <person name="Buyck B."/>
            <person name="Bense V."/>
            <person name="Catcheside P."/>
            <person name="Chovatia M."/>
            <person name="Cooper J."/>
            <person name="Damon W."/>
            <person name="Desjardin D."/>
            <person name="Finy P."/>
            <person name="Geml J."/>
            <person name="Haridas S."/>
            <person name="Hughes K."/>
            <person name="Justo A."/>
            <person name="Karasinski D."/>
            <person name="Kautmanova I."/>
            <person name="Kiss B."/>
            <person name="Kocsube S."/>
            <person name="Kotiranta H."/>
            <person name="LaButti K.M."/>
            <person name="Lechner B.E."/>
            <person name="Liimatainen K."/>
            <person name="Lipzen A."/>
            <person name="Lukacs Z."/>
            <person name="Mihaltcheva S."/>
            <person name="Morgado L.N."/>
            <person name="Niskanen T."/>
            <person name="Noordeloos M.E."/>
            <person name="Ohm R.A."/>
            <person name="Ortiz-Santana B."/>
            <person name="Ovrebo C."/>
            <person name="Racz N."/>
            <person name="Riley R."/>
            <person name="Savchenko A."/>
            <person name="Shiryaev A."/>
            <person name="Soop K."/>
            <person name="Spirin V."/>
            <person name="Szebenyi C."/>
            <person name="Tomsovsky M."/>
            <person name="Tulloss R.E."/>
            <person name="Uehling J."/>
            <person name="Grigoriev I.V."/>
            <person name="Vagvolgyi C."/>
            <person name="Papp T."/>
            <person name="Martin F.M."/>
            <person name="Miettinen O."/>
            <person name="Hibbett D.S."/>
            <person name="Nagy L.G."/>
        </authorList>
    </citation>
    <scope>NUCLEOTIDE SEQUENCE [LARGE SCALE GENOMIC DNA]</scope>
    <source>
        <strain evidence="1 2">CBS 121175</strain>
    </source>
</reference>
<protein>
    <submittedName>
        <fullName evidence="1">Uncharacterized protein</fullName>
    </submittedName>
</protein>
<evidence type="ECO:0000313" key="1">
    <source>
        <dbReference type="EMBL" id="TFK25963.1"/>
    </source>
</evidence>
<dbReference type="Proteomes" id="UP000307440">
    <property type="component" value="Unassembled WGS sequence"/>
</dbReference>